<evidence type="ECO:0000313" key="2">
    <source>
        <dbReference type="Proteomes" id="UP000613580"/>
    </source>
</evidence>
<dbReference type="InterPro" id="IPR032675">
    <property type="entry name" value="LRR_dom_sf"/>
</dbReference>
<reference evidence="1" key="1">
    <citation type="submission" date="2020-05" db="EMBL/GenBank/DDBJ databases">
        <title>Mycena genomes resolve the evolution of fungal bioluminescence.</title>
        <authorList>
            <person name="Tsai I.J."/>
        </authorList>
    </citation>
    <scope>NUCLEOTIDE SEQUENCE</scope>
    <source>
        <strain evidence="1">110903Hualien_Pintung</strain>
    </source>
</reference>
<gene>
    <name evidence="1" type="ORF">HMN09_00340700</name>
</gene>
<sequence>MLPPELFDAIIWQARDDLQALGVCALVCRSWLASSRHHTFSHFVFVLRPDNADEFLDLILARHATIPPYIVRVELVSDDWSRGYHLRWLSRVIDVLATLPSLTVLRVENISWNALSAPARAGFLAQFQRLTHLELRACDFNSFANLCRLVASKPALQSLVCDDLGWEDPQTAEDGVVPSTLSSLRLSGCYERDVLNWLVAQPRLPVIRHLELGAVSPPDTAAIGNFLRQLGPSLKLLQFAFWSLDPGGDAEDFCAHVDLSHNTRLDTIVLDKFIHYSTYRFSSAIGWIPQLLSRSRSLRRVFLGVSILSISELSPEDDPIDWPALDSIFCSLATVCFRVLAIVELAEIAAVIKLLLPKCAARNDMLQFVSRAEIPD</sequence>
<dbReference type="EMBL" id="JACAZE010000004">
    <property type="protein sequence ID" value="KAF7318319.1"/>
    <property type="molecule type" value="Genomic_DNA"/>
</dbReference>
<protein>
    <recommendedName>
        <fullName evidence="3">F-box domain-containing protein</fullName>
    </recommendedName>
</protein>
<evidence type="ECO:0008006" key="3">
    <source>
        <dbReference type="Google" id="ProtNLM"/>
    </source>
</evidence>
<proteinExistence type="predicted"/>
<dbReference type="AlphaFoldDB" id="A0A8H6TJI6"/>
<dbReference type="Gene3D" id="3.80.10.10">
    <property type="entry name" value="Ribonuclease Inhibitor"/>
    <property type="match status" value="1"/>
</dbReference>
<comment type="caution">
    <text evidence="1">The sequence shown here is derived from an EMBL/GenBank/DDBJ whole genome shotgun (WGS) entry which is preliminary data.</text>
</comment>
<organism evidence="1 2">
    <name type="scientific">Mycena chlorophos</name>
    <name type="common">Agaric fungus</name>
    <name type="synonym">Agaricus chlorophos</name>
    <dbReference type="NCBI Taxonomy" id="658473"/>
    <lineage>
        <taxon>Eukaryota</taxon>
        <taxon>Fungi</taxon>
        <taxon>Dikarya</taxon>
        <taxon>Basidiomycota</taxon>
        <taxon>Agaricomycotina</taxon>
        <taxon>Agaricomycetes</taxon>
        <taxon>Agaricomycetidae</taxon>
        <taxon>Agaricales</taxon>
        <taxon>Marasmiineae</taxon>
        <taxon>Mycenaceae</taxon>
        <taxon>Mycena</taxon>
    </lineage>
</organism>
<dbReference type="Proteomes" id="UP000613580">
    <property type="component" value="Unassembled WGS sequence"/>
</dbReference>
<name>A0A8H6TJI6_MYCCL</name>
<dbReference type="OrthoDB" id="2789810at2759"/>
<keyword evidence="2" id="KW-1185">Reference proteome</keyword>
<evidence type="ECO:0000313" key="1">
    <source>
        <dbReference type="EMBL" id="KAF7318319.1"/>
    </source>
</evidence>
<accession>A0A8H6TJI6</accession>
<dbReference type="SUPFAM" id="SSF52047">
    <property type="entry name" value="RNI-like"/>
    <property type="match status" value="1"/>
</dbReference>